<evidence type="ECO:0000256" key="7">
    <source>
        <dbReference type="SAM" id="SignalP"/>
    </source>
</evidence>
<evidence type="ECO:0000256" key="4">
    <source>
        <dbReference type="ARBA" id="ARBA00022833"/>
    </source>
</evidence>
<gene>
    <name evidence="9" type="ORF">F2A31_06635</name>
</gene>
<evidence type="ECO:0000313" key="9">
    <source>
        <dbReference type="EMBL" id="QER39401.1"/>
    </source>
</evidence>
<dbReference type="GO" id="GO:0016740">
    <property type="term" value="F:transferase activity"/>
    <property type="evidence" value="ECO:0007669"/>
    <property type="project" value="UniProtKB-KW"/>
</dbReference>
<dbReference type="PANTHER" id="PTHR39540:SF1">
    <property type="entry name" value="DICTOMALLEIN-1-RELATED"/>
    <property type="match status" value="1"/>
</dbReference>
<dbReference type="GO" id="GO:0006508">
    <property type="term" value="P:proteolysis"/>
    <property type="evidence" value="ECO:0007669"/>
    <property type="project" value="UniProtKB-UniRule"/>
</dbReference>
<evidence type="ECO:0000256" key="1">
    <source>
        <dbReference type="ARBA" id="ARBA00022670"/>
    </source>
</evidence>
<dbReference type="SUPFAM" id="SSF50370">
    <property type="entry name" value="Ricin B-like lectins"/>
    <property type="match status" value="1"/>
</dbReference>
<keyword evidence="1 6" id="KW-0645">Protease</keyword>
<dbReference type="PROSITE" id="PS50231">
    <property type="entry name" value="RICIN_B_LECTIN"/>
    <property type="match status" value="1"/>
</dbReference>
<dbReference type="InterPro" id="IPR000772">
    <property type="entry name" value="Ricin_B_lectin"/>
</dbReference>
<feature type="signal peptide" evidence="7">
    <location>
        <begin position="1"/>
        <end position="19"/>
    </location>
</feature>
<dbReference type="Gene3D" id="2.80.10.50">
    <property type="match status" value="2"/>
</dbReference>
<name>A0A5P1UR63_9GAMM</name>
<evidence type="ECO:0000256" key="3">
    <source>
        <dbReference type="ARBA" id="ARBA00022801"/>
    </source>
</evidence>
<dbReference type="GO" id="GO:0004222">
    <property type="term" value="F:metalloendopeptidase activity"/>
    <property type="evidence" value="ECO:0007669"/>
    <property type="project" value="UniProtKB-UniRule"/>
</dbReference>
<dbReference type="InterPro" id="IPR022218">
    <property type="entry name" value="TagA_dom"/>
</dbReference>
<feature type="chain" id="PRO_5025012079" evidence="7">
    <location>
        <begin position="20"/>
        <end position="896"/>
    </location>
</feature>
<keyword evidence="9" id="KW-0808">Transferase</keyword>
<dbReference type="Pfam" id="PF12561">
    <property type="entry name" value="TagA"/>
    <property type="match status" value="1"/>
</dbReference>
<reference evidence="9 10" key="1">
    <citation type="submission" date="2019-09" db="EMBL/GenBank/DDBJ databases">
        <title>Acinetobacter sp. C16S1 isolated from saline soil.</title>
        <authorList>
            <person name="Xu L."/>
            <person name="Sun J.-Q."/>
        </authorList>
    </citation>
    <scope>NUCLEOTIDE SEQUENCE [LARGE SCALE GENOMIC DNA]</scope>
    <source>
        <strain evidence="9 10">C16S1</strain>
    </source>
</reference>
<dbReference type="AlphaFoldDB" id="A0A5P1UR63"/>
<protein>
    <submittedName>
        <fullName evidence="9">Glycosyl transferase</fullName>
    </submittedName>
</protein>
<dbReference type="Pfam" id="PF10462">
    <property type="entry name" value="Peptidase_M66"/>
    <property type="match status" value="1"/>
</dbReference>
<evidence type="ECO:0000313" key="10">
    <source>
        <dbReference type="Proteomes" id="UP000325177"/>
    </source>
</evidence>
<dbReference type="InterPro" id="IPR019503">
    <property type="entry name" value="Peptidase_M66_dom"/>
</dbReference>
<dbReference type="InterPro" id="IPR035992">
    <property type="entry name" value="Ricin_B-like_lectins"/>
</dbReference>
<dbReference type="KEGG" id="asue:F2A31_06635"/>
<dbReference type="InterPro" id="IPR051256">
    <property type="entry name" value="Dictomallein"/>
</dbReference>
<keyword evidence="10" id="KW-1185">Reference proteome</keyword>
<keyword evidence="7" id="KW-0732">Signal</keyword>
<feature type="domain" description="Peptidase M66" evidence="8">
    <location>
        <begin position="210"/>
        <end position="466"/>
    </location>
</feature>
<evidence type="ECO:0000256" key="2">
    <source>
        <dbReference type="ARBA" id="ARBA00022723"/>
    </source>
</evidence>
<feature type="binding site" evidence="6">
    <location>
        <position position="372"/>
    </location>
    <ligand>
        <name>Zn(2+)</name>
        <dbReference type="ChEBI" id="CHEBI:29105"/>
        <note>catalytic</note>
    </ligand>
</feature>
<sequence length="896" mass="98705">MQLRLKYLAVCLLPATLFACGGGGGDAGDNNKSENTTTPPIINKYPEPTKDVVDDSIIGFYDYDKSEQTRVLRNDLNGDFMAMVQFAQSHVVNPKNNEKDWMPRLTAEKDALLLVTPLADMGDIQALQAEIYDGQKRLRTIDLIEPTRIPASDQSNTDGRPKVSYSKRAWSAALNWDEIRAGLNIRIIDPTNNRAGVLPAENIDFAVPGELVLHNIRLGLLTEPPKSTGHYMLLEPAKAGTDYFQTIPAARMVVAKYDDLKLDKVMVASGVIYDAASDTTGDVYSGDMRENTAKSTFGVGINLANWGITSASMASQEQPQLTQSLVAHHARGKYSNGDVTHGLSGGNGMLTLIDSIGNEFSHEIGHHYGLGHYPGSVGDNMFWAAHHADSGWGYIAFRNKMRGNLNWTSTKLSDGKNGVPNFLNQYAYGWDAMSGGDSASSISKYTHYTGYSTYSKIQPAFDRHVWDESSPTGYKKWNTITRQMEVSQPKVPSSKNVWYNSTDGNYLKPRLFGVPVYTILGGYDPVNQVGLIYPAAKGNWGNVFNLSQVDTNAKSANCWLNIQFPKSSQNIALAPQRVNVGSNANKFHINLAQADAPQTVNLYCRKANEDATLLSSITIPAHDVVSDPYVEIGKQAGYSALRAIELPRLEQALLANKGRVVMTLSAESKLLLETYQSFIGQLSADAQKEMLRYNQQQEKMYRLNRWMNVYSSDLHKTEPEAVQAFNRFVEKLGLTNDLELGSATPLMNRTHCLKAEQLESGVLNTYISGAVGCSGDDSEKWIYDANGKIHNNKYIGQCLTTGAGNVIHLLPCGNLANQIWTVDYAAQTIKQSNQCFDLEGGYLTNNRARLIRYACTGGGNQKWTIPLINNSLILAELSAKNLVLAELLLRKDGLKN</sequence>
<dbReference type="EMBL" id="CP043909">
    <property type="protein sequence ID" value="QER39401.1"/>
    <property type="molecule type" value="Genomic_DNA"/>
</dbReference>
<evidence type="ECO:0000256" key="6">
    <source>
        <dbReference type="PROSITE-ProRule" id="PRU01031"/>
    </source>
</evidence>
<feature type="active site" evidence="6">
    <location>
        <position position="363"/>
    </location>
</feature>
<dbReference type="RefSeq" id="WP_150025707.1">
    <property type="nucleotide sequence ID" value="NZ_CP043909.1"/>
</dbReference>
<keyword evidence="3 6" id="KW-0378">Hydrolase</keyword>
<dbReference type="PANTHER" id="PTHR39540">
    <property type="match status" value="1"/>
</dbReference>
<dbReference type="PROSITE" id="PS51257">
    <property type="entry name" value="PROKAR_LIPOPROTEIN"/>
    <property type="match status" value="1"/>
</dbReference>
<keyword evidence="5 6" id="KW-0482">Metalloprotease</keyword>
<feature type="binding site" evidence="6">
    <location>
        <position position="362"/>
    </location>
    <ligand>
        <name>Zn(2+)</name>
        <dbReference type="ChEBI" id="CHEBI:29105"/>
        <note>catalytic</note>
    </ligand>
</feature>
<organism evidence="9 10">
    <name type="scientific">Acinetobacter suaedae</name>
    <dbReference type="NCBI Taxonomy" id="2609668"/>
    <lineage>
        <taxon>Bacteria</taxon>
        <taxon>Pseudomonadati</taxon>
        <taxon>Pseudomonadota</taxon>
        <taxon>Gammaproteobacteria</taxon>
        <taxon>Moraxellales</taxon>
        <taxon>Moraxellaceae</taxon>
        <taxon>Acinetobacter</taxon>
    </lineage>
</organism>
<proteinExistence type="predicted"/>
<dbReference type="Pfam" id="PF00652">
    <property type="entry name" value="Ricin_B_lectin"/>
    <property type="match status" value="1"/>
</dbReference>
<comment type="cofactor">
    <cofactor evidence="6">
        <name>Zn(2+)</name>
        <dbReference type="ChEBI" id="CHEBI:29105"/>
    </cofactor>
    <text evidence="6">Binds 1 zinc ion per subunit.</text>
</comment>
<evidence type="ECO:0000256" key="5">
    <source>
        <dbReference type="ARBA" id="ARBA00023049"/>
    </source>
</evidence>
<keyword evidence="4 6" id="KW-0862">Zinc</keyword>
<dbReference type="Proteomes" id="UP000325177">
    <property type="component" value="Chromosome"/>
</dbReference>
<dbReference type="GO" id="GO:0046872">
    <property type="term" value="F:metal ion binding"/>
    <property type="evidence" value="ECO:0007669"/>
    <property type="project" value="UniProtKB-UniRule"/>
</dbReference>
<dbReference type="SMART" id="SM00458">
    <property type="entry name" value="RICIN"/>
    <property type="match status" value="1"/>
</dbReference>
<dbReference type="PROSITE" id="PS51694">
    <property type="entry name" value="PEPTIDASE_M66"/>
    <property type="match status" value="1"/>
</dbReference>
<keyword evidence="2 6" id="KW-0479">Metal-binding</keyword>
<evidence type="ECO:0000259" key="8">
    <source>
        <dbReference type="PROSITE" id="PS51694"/>
    </source>
</evidence>
<feature type="binding site" evidence="6">
    <location>
        <position position="366"/>
    </location>
    <ligand>
        <name>Zn(2+)</name>
        <dbReference type="ChEBI" id="CHEBI:29105"/>
        <note>catalytic</note>
    </ligand>
</feature>
<accession>A0A5P1UR63</accession>